<dbReference type="AlphaFoldDB" id="A0A4Z2IVJ8"/>
<feature type="compositionally biased region" description="Gly residues" evidence="1">
    <location>
        <begin position="32"/>
        <end position="51"/>
    </location>
</feature>
<gene>
    <name evidence="2" type="ORF">EYF80_008320</name>
</gene>
<feature type="compositionally biased region" description="Basic and acidic residues" evidence="1">
    <location>
        <begin position="92"/>
        <end position="111"/>
    </location>
</feature>
<evidence type="ECO:0000313" key="3">
    <source>
        <dbReference type="Proteomes" id="UP000314294"/>
    </source>
</evidence>
<protein>
    <submittedName>
        <fullName evidence="2">Uncharacterized protein</fullName>
    </submittedName>
</protein>
<name>A0A4Z2IVJ8_9TELE</name>
<proteinExistence type="predicted"/>
<evidence type="ECO:0000313" key="2">
    <source>
        <dbReference type="EMBL" id="TNN81548.1"/>
    </source>
</evidence>
<keyword evidence="3" id="KW-1185">Reference proteome</keyword>
<dbReference type="Proteomes" id="UP000314294">
    <property type="component" value="Unassembled WGS sequence"/>
</dbReference>
<comment type="caution">
    <text evidence="2">The sequence shown here is derived from an EMBL/GenBank/DDBJ whole genome shotgun (WGS) entry which is preliminary data.</text>
</comment>
<accession>A0A4Z2IVJ8</accession>
<organism evidence="2 3">
    <name type="scientific">Liparis tanakae</name>
    <name type="common">Tanaka's snailfish</name>
    <dbReference type="NCBI Taxonomy" id="230148"/>
    <lineage>
        <taxon>Eukaryota</taxon>
        <taxon>Metazoa</taxon>
        <taxon>Chordata</taxon>
        <taxon>Craniata</taxon>
        <taxon>Vertebrata</taxon>
        <taxon>Euteleostomi</taxon>
        <taxon>Actinopterygii</taxon>
        <taxon>Neopterygii</taxon>
        <taxon>Teleostei</taxon>
        <taxon>Neoteleostei</taxon>
        <taxon>Acanthomorphata</taxon>
        <taxon>Eupercaria</taxon>
        <taxon>Perciformes</taxon>
        <taxon>Cottioidei</taxon>
        <taxon>Cottales</taxon>
        <taxon>Liparidae</taxon>
        <taxon>Liparis</taxon>
    </lineage>
</organism>
<feature type="region of interest" description="Disordered" evidence="1">
    <location>
        <begin position="1"/>
        <end position="53"/>
    </location>
</feature>
<reference evidence="2 3" key="1">
    <citation type="submission" date="2019-03" db="EMBL/GenBank/DDBJ databases">
        <title>First draft genome of Liparis tanakae, snailfish: a comprehensive survey of snailfish specific genes.</title>
        <authorList>
            <person name="Kim W."/>
            <person name="Song I."/>
            <person name="Jeong J.-H."/>
            <person name="Kim D."/>
            <person name="Kim S."/>
            <person name="Ryu S."/>
            <person name="Song J.Y."/>
            <person name="Lee S.K."/>
        </authorList>
    </citation>
    <scope>NUCLEOTIDE SEQUENCE [LARGE SCALE GENOMIC DNA]</scope>
    <source>
        <tissue evidence="2">Muscle</tissue>
    </source>
</reference>
<sequence>MSPSPLHYHHKVSQGAPGSSEAAVGPEEKGKGLMGRWGQGPGMGMGSGGRAVGEQTACGNQEVLKVKRVGVSALCEESTNTSEPLRGGASPEETHETFRDPWELRESTGRE</sequence>
<dbReference type="EMBL" id="SRLO01000046">
    <property type="protein sequence ID" value="TNN81548.1"/>
    <property type="molecule type" value="Genomic_DNA"/>
</dbReference>
<evidence type="ECO:0000256" key="1">
    <source>
        <dbReference type="SAM" id="MobiDB-lite"/>
    </source>
</evidence>
<feature type="region of interest" description="Disordered" evidence="1">
    <location>
        <begin position="75"/>
        <end position="111"/>
    </location>
</feature>